<evidence type="ECO:0000313" key="3">
    <source>
        <dbReference type="Proteomes" id="UP000274756"/>
    </source>
</evidence>
<dbReference type="AlphaFoldDB" id="A0A0N4UGZ0"/>
<protein>
    <submittedName>
        <fullName evidence="4">Transmembrane protein</fullName>
    </submittedName>
</protein>
<reference evidence="1 3" key="2">
    <citation type="submission" date="2018-11" db="EMBL/GenBank/DDBJ databases">
        <authorList>
            <consortium name="Pathogen Informatics"/>
        </authorList>
    </citation>
    <scope>NUCLEOTIDE SEQUENCE [LARGE SCALE GENOMIC DNA]</scope>
</reference>
<organism evidence="2 4">
    <name type="scientific">Dracunculus medinensis</name>
    <name type="common">Guinea worm</name>
    <dbReference type="NCBI Taxonomy" id="318479"/>
    <lineage>
        <taxon>Eukaryota</taxon>
        <taxon>Metazoa</taxon>
        <taxon>Ecdysozoa</taxon>
        <taxon>Nematoda</taxon>
        <taxon>Chromadorea</taxon>
        <taxon>Rhabditida</taxon>
        <taxon>Spirurina</taxon>
        <taxon>Dracunculoidea</taxon>
        <taxon>Dracunculidae</taxon>
        <taxon>Dracunculus</taxon>
    </lineage>
</organism>
<evidence type="ECO:0000313" key="4">
    <source>
        <dbReference type="WBParaSite" id="DME_0000678201-mRNA-1"/>
    </source>
</evidence>
<evidence type="ECO:0000313" key="2">
    <source>
        <dbReference type="Proteomes" id="UP000038040"/>
    </source>
</evidence>
<name>A0A0N4UGZ0_DRAME</name>
<evidence type="ECO:0000313" key="1">
    <source>
        <dbReference type="EMBL" id="VDN51423.1"/>
    </source>
</evidence>
<sequence length="81" mass="9248">MGIEVPERYLSDLAYRYDSDGIDDDDDMDDDDGFESCCQFNTNENQREWFVSQAVSVKLNIGCLVVVLLSLYLSNGCDFIF</sequence>
<accession>A0A0N4UGZ0</accession>
<keyword evidence="3" id="KW-1185">Reference proteome</keyword>
<dbReference type="Proteomes" id="UP000274756">
    <property type="component" value="Unassembled WGS sequence"/>
</dbReference>
<dbReference type="EMBL" id="UYYG01000020">
    <property type="protein sequence ID" value="VDN51423.1"/>
    <property type="molecule type" value="Genomic_DNA"/>
</dbReference>
<dbReference type="WBParaSite" id="DME_0000678201-mRNA-1">
    <property type="protein sequence ID" value="DME_0000678201-mRNA-1"/>
    <property type="gene ID" value="DME_0000678201"/>
</dbReference>
<gene>
    <name evidence="1" type="ORF">DME_LOCUS1396</name>
</gene>
<dbReference type="Proteomes" id="UP000038040">
    <property type="component" value="Unplaced"/>
</dbReference>
<proteinExistence type="predicted"/>
<reference evidence="4" key="1">
    <citation type="submission" date="2017-02" db="UniProtKB">
        <authorList>
            <consortium name="WormBaseParasite"/>
        </authorList>
    </citation>
    <scope>IDENTIFICATION</scope>
</reference>